<dbReference type="Proteomes" id="UP000249739">
    <property type="component" value="Unassembled WGS sequence"/>
</dbReference>
<keyword evidence="1 4" id="KW-0378">Hydrolase</keyword>
<dbReference type="InterPro" id="IPR016035">
    <property type="entry name" value="Acyl_Trfase/lysoPLipase"/>
</dbReference>
<dbReference type="GO" id="GO:0016042">
    <property type="term" value="P:lipid catabolic process"/>
    <property type="evidence" value="ECO:0007669"/>
    <property type="project" value="UniProtKB-UniRule"/>
</dbReference>
<feature type="domain" description="PNPLA" evidence="5">
    <location>
        <begin position="12"/>
        <end position="218"/>
    </location>
</feature>
<evidence type="ECO:0000259" key="5">
    <source>
        <dbReference type="PROSITE" id="PS51635"/>
    </source>
</evidence>
<evidence type="ECO:0000256" key="2">
    <source>
        <dbReference type="ARBA" id="ARBA00022963"/>
    </source>
</evidence>
<dbReference type="GO" id="GO:0016787">
    <property type="term" value="F:hydrolase activity"/>
    <property type="evidence" value="ECO:0007669"/>
    <property type="project" value="UniProtKB-UniRule"/>
</dbReference>
<evidence type="ECO:0000256" key="4">
    <source>
        <dbReference type="PROSITE-ProRule" id="PRU01161"/>
    </source>
</evidence>
<dbReference type="Gene3D" id="3.40.1090.10">
    <property type="entry name" value="Cytosolic phospholipase A2 catalytic domain"/>
    <property type="match status" value="2"/>
</dbReference>
<dbReference type="SUPFAM" id="SSF52151">
    <property type="entry name" value="FabD/lysophospholipase-like"/>
    <property type="match status" value="1"/>
</dbReference>
<feature type="active site" description="Proton acceptor" evidence="4">
    <location>
        <position position="205"/>
    </location>
</feature>
<evidence type="ECO:0000313" key="7">
    <source>
        <dbReference type="Proteomes" id="UP000249739"/>
    </source>
</evidence>
<keyword evidence="3 4" id="KW-0443">Lipid metabolism</keyword>
<dbReference type="EMBL" id="QFOT01000001">
    <property type="protein sequence ID" value="PZP57466.1"/>
    <property type="molecule type" value="Genomic_DNA"/>
</dbReference>
<proteinExistence type="predicted"/>
<dbReference type="InterPro" id="IPR050301">
    <property type="entry name" value="NTE"/>
</dbReference>
<comment type="caution">
    <text evidence="6">The sequence shown here is derived from an EMBL/GenBank/DDBJ whole genome shotgun (WGS) entry which is preliminary data.</text>
</comment>
<accession>A0A2W5HGY9</accession>
<evidence type="ECO:0000313" key="6">
    <source>
        <dbReference type="EMBL" id="PZP57466.1"/>
    </source>
</evidence>
<dbReference type="AlphaFoldDB" id="A0A2W5HGY9"/>
<gene>
    <name evidence="6" type="ORF">DI586_00075</name>
</gene>
<sequence>MTKTPEKKKINLALQGGGSHGAFTWGVLDEILRDGRLDFDSITATSAGSMNAAIMLYGLHKGGNEGARELLETFWRRTSEAGSCFNPLSQVNSNYLEKFFPWIPKPFLNNAAGLNYLENVGQTISPYRSNPLNLNPLRDILASLIDFDNLPETSRWKVFISATNVRIGESRVFKNEEITLDVLMASAALPYLFQAVEIDGDFYWDGGYTGNPSLWPLFYESETRDLLIVHVNPLKRPELPKEAYEIENRLNEITFNSSLLDELRAIQFVQKLLEKDMLKDEFKDRYKDIRLHAIRSEETMREFGVSSKYDTSWHFLTSLRDAGRDVARTWLKNHFKDIGETGTVDIQRDYLSPEKELNQKMVRKK</sequence>
<feature type="short sequence motif" description="GXGXXG" evidence="4">
    <location>
        <begin position="16"/>
        <end position="21"/>
    </location>
</feature>
<feature type="active site" description="Nucleophile" evidence="4">
    <location>
        <position position="46"/>
    </location>
</feature>
<dbReference type="PROSITE" id="PS51635">
    <property type="entry name" value="PNPLA"/>
    <property type="match status" value="1"/>
</dbReference>
<dbReference type="Pfam" id="PF01734">
    <property type="entry name" value="Patatin"/>
    <property type="match status" value="1"/>
</dbReference>
<dbReference type="InterPro" id="IPR002641">
    <property type="entry name" value="PNPLA_dom"/>
</dbReference>
<reference evidence="6 7" key="1">
    <citation type="submission" date="2017-08" db="EMBL/GenBank/DDBJ databases">
        <title>Infants hospitalized years apart are colonized by the same room-sourced microbial strains.</title>
        <authorList>
            <person name="Brooks B."/>
            <person name="Olm M.R."/>
            <person name="Firek B.A."/>
            <person name="Baker R."/>
            <person name="Thomas B.C."/>
            <person name="Morowitz M.J."/>
            <person name="Banfield J.F."/>
        </authorList>
    </citation>
    <scope>NUCLEOTIDE SEQUENCE [LARGE SCALE GENOMIC DNA]</scope>
    <source>
        <strain evidence="6">S2_006_000_R2_64</strain>
    </source>
</reference>
<evidence type="ECO:0000256" key="3">
    <source>
        <dbReference type="ARBA" id="ARBA00023098"/>
    </source>
</evidence>
<organism evidence="6 7">
    <name type="scientific">Micavibrio aeruginosavorus</name>
    <dbReference type="NCBI Taxonomy" id="349221"/>
    <lineage>
        <taxon>Bacteria</taxon>
        <taxon>Pseudomonadati</taxon>
        <taxon>Bdellovibrionota</taxon>
        <taxon>Bdellovibrionia</taxon>
        <taxon>Bdellovibrionales</taxon>
        <taxon>Pseudobdellovibrionaceae</taxon>
        <taxon>Micavibrio</taxon>
    </lineage>
</organism>
<dbReference type="PANTHER" id="PTHR14226:SF78">
    <property type="entry name" value="SLR0060 PROTEIN"/>
    <property type="match status" value="1"/>
</dbReference>
<feature type="short sequence motif" description="DGA/G" evidence="4">
    <location>
        <begin position="205"/>
        <end position="207"/>
    </location>
</feature>
<evidence type="ECO:0000256" key="1">
    <source>
        <dbReference type="ARBA" id="ARBA00022801"/>
    </source>
</evidence>
<comment type="caution">
    <text evidence="4">Lacks conserved residue(s) required for the propagation of feature annotation.</text>
</comment>
<keyword evidence="2 4" id="KW-0442">Lipid degradation</keyword>
<dbReference type="PANTHER" id="PTHR14226">
    <property type="entry name" value="NEUROPATHY TARGET ESTERASE/SWISS CHEESE D.MELANOGASTER"/>
    <property type="match status" value="1"/>
</dbReference>
<name>A0A2W5HGY9_9BACT</name>
<protein>
    <submittedName>
        <fullName evidence="6">Alpha/beta hydrolase</fullName>
    </submittedName>
</protein>